<dbReference type="PROSITE" id="PS51750">
    <property type="entry name" value="BRO_N"/>
    <property type="match status" value="1"/>
</dbReference>
<gene>
    <name evidence="2" type="ORF">OH718_12215</name>
</gene>
<dbReference type="PANTHER" id="PTHR36180">
    <property type="entry name" value="DNA-BINDING PROTEIN-RELATED-RELATED"/>
    <property type="match status" value="1"/>
</dbReference>
<dbReference type="Pfam" id="PF02498">
    <property type="entry name" value="Bro-N"/>
    <property type="match status" value="1"/>
</dbReference>
<proteinExistence type="predicted"/>
<dbReference type="RefSeq" id="WP_200978139.1">
    <property type="nucleotide sequence ID" value="NZ_JAFGZD010000005.1"/>
</dbReference>
<protein>
    <submittedName>
        <fullName evidence="2">Bro-N domain-containing protein</fullName>
    </submittedName>
</protein>
<accession>A0ABT3BXD0</accession>
<dbReference type="InterPro" id="IPR003497">
    <property type="entry name" value="BRO_N_domain"/>
</dbReference>
<dbReference type="EMBL" id="JAOXML010000008">
    <property type="protein sequence ID" value="MCV4377361.1"/>
    <property type="molecule type" value="Genomic_DNA"/>
</dbReference>
<keyword evidence="3" id="KW-1185">Reference proteome</keyword>
<feature type="domain" description="Bro-N" evidence="1">
    <location>
        <begin position="15"/>
        <end position="116"/>
    </location>
</feature>
<name>A0ABT3BXD0_9PSED</name>
<evidence type="ECO:0000313" key="2">
    <source>
        <dbReference type="EMBL" id="MCV4377361.1"/>
    </source>
</evidence>
<comment type="caution">
    <text evidence="2">The sequence shown here is derived from an EMBL/GenBank/DDBJ whole genome shotgun (WGS) entry which is preliminary data.</text>
</comment>
<dbReference type="Proteomes" id="UP001207294">
    <property type="component" value="Unassembled WGS sequence"/>
</dbReference>
<evidence type="ECO:0000313" key="3">
    <source>
        <dbReference type="Proteomes" id="UP001207294"/>
    </source>
</evidence>
<reference evidence="2 3" key="1">
    <citation type="submission" date="2022-10" db="EMBL/GenBank/DDBJ databases">
        <title>Characterization of Pseudomonas capsici strains from pepper and tomato in Georgia.</title>
        <authorList>
            <person name="Zhao M."/>
            <person name="Dutta B."/>
        </authorList>
    </citation>
    <scope>NUCLEOTIDE SEQUENCE [LARGE SCALE GENOMIC DNA]</scope>
    <source>
        <strain evidence="2 3">Pc20-5</strain>
    </source>
</reference>
<evidence type="ECO:0000259" key="1">
    <source>
        <dbReference type="PROSITE" id="PS51750"/>
    </source>
</evidence>
<sequence length="181" mass="21272">MYTLNPSAPCTDQFEAHVFQRHHRALRAVMCDAQAWFCLSDLARLMGKQLDERATLKLDPDQRRTAWLHAHGRWEKCILVSESGVFAMLVHHYIPENRALRHWLTHDVLPILHQQHAVTGDQPCLNQMQWFGNALSVLQWRSESWIRFRDMPHVVMEVPPQPRRGIWRKLLEALSGKRLVM</sequence>
<dbReference type="PANTHER" id="PTHR36180:SF2">
    <property type="entry name" value="BRO FAMILY PROTEIN"/>
    <property type="match status" value="1"/>
</dbReference>
<organism evidence="2 3">
    <name type="scientific">Pseudomonas capsici</name>
    <dbReference type="NCBI Taxonomy" id="2810614"/>
    <lineage>
        <taxon>Bacteria</taxon>
        <taxon>Pseudomonadati</taxon>
        <taxon>Pseudomonadota</taxon>
        <taxon>Gammaproteobacteria</taxon>
        <taxon>Pseudomonadales</taxon>
        <taxon>Pseudomonadaceae</taxon>
        <taxon>Pseudomonas</taxon>
    </lineage>
</organism>
<dbReference type="SMART" id="SM01040">
    <property type="entry name" value="Bro-N"/>
    <property type="match status" value="1"/>
</dbReference>
<dbReference type="GeneID" id="93560995"/>